<proteinExistence type="predicted"/>
<reference evidence="1" key="1">
    <citation type="journal article" date="2014" name="Front. Microbiol.">
        <title>High frequency of phylogenetically diverse reductive dehalogenase-homologous genes in deep subseafloor sedimentary metagenomes.</title>
        <authorList>
            <person name="Kawai M."/>
            <person name="Futagami T."/>
            <person name="Toyoda A."/>
            <person name="Takaki Y."/>
            <person name="Nishi S."/>
            <person name="Hori S."/>
            <person name="Arai W."/>
            <person name="Tsubouchi T."/>
            <person name="Morono Y."/>
            <person name="Uchiyama I."/>
            <person name="Ito T."/>
            <person name="Fujiyama A."/>
            <person name="Inagaki F."/>
            <person name="Takami H."/>
        </authorList>
    </citation>
    <scope>NUCLEOTIDE SEQUENCE</scope>
    <source>
        <strain evidence="1">Expedition CK06-06</strain>
    </source>
</reference>
<sequence>MKAKEYAENRIAEIRRDHGDDRTERVFSAEDVVQELQWVLGKLVSDEQYQKLPSGFVLYACEHCESGQFALDQNSLEDGGTGTEACCLGCGHVILV</sequence>
<comment type="caution">
    <text evidence="1">The sequence shown here is derived from an EMBL/GenBank/DDBJ whole genome shotgun (WGS) entry which is preliminary data.</text>
</comment>
<accession>X1CWK7</accession>
<dbReference type="EMBL" id="BART01033952">
    <property type="protein sequence ID" value="GAH12881.1"/>
    <property type="molecule type" value="Genomic_DNA"/>
</dbReference>
<organism evidence="1">
    <name type="scientific">marine sediment metagenome</name>
    <dbReference type="NCBI Taxonomy" id="412755"/>
    <lineage>
        <taxon>unclassified sequences</taxon>
        <taxon>metagenomes</taxon>
        <taxon>ecological metagenomes</taxon>
    </lineage>
</organism>
<name>X1CWK7_9ZZZZ</name>
<evidence type="ECO:0000313" key="1">
    <source>
        <dbReference type="EMBL" id="GAH12881.1"/>
    </source>
</evidence>
<protein>
    <submittedName>
        <fullName evidence="1">Uncharacterized protein</fullName>
    </submittedName>
</protein>
<dbReference type="AlphaFoldDB" id="X1CWK7"/>
<gene>
    <name evidence="1" type="ORF">S01H4_58173</name>
</gene>